<gene>
    <name evidence="8" type="ORF">CWR48_11830</name>
</gene>
<dbReference type="OrthoDB" id="9798064at2"/>
<feature type="transmembrane region" description="Helical" evidence="7">
    <location>
        <begin position="101"/>
        <end position="123"/>
    </location>
</feature>
<evidence type="ECO:0000256" key="6">
    <source>
        <dbReference type="ARBA" id="ARBA00023136"/>
    </source>
</evidence>
<evidence type="ECO:0000256" key="3">
    <source>
        <dbReference type="ARBA" id="ARBA00022475"/>
    </source>
</evidence>
<accession>A0A3D8PQ40</accession>
<dbReference type="AlphaFoldDB" id="A0A3D8PQ40"/>
<name>A0A3D8PQ40_9BACI</name>
<feature type="transmembrane region" description="Helical" evidence="7">
    <location>
        <begin position="195"/>
        <end position="215"/>
    </location>
</feature>
<keyword evidence="5 7" id="KW-1133">Transmembrane helix</keyword>
<comment type="subcellular location">
    <subcellularLocation>
        <location evidence="1">Membrane</location>
        <topology evidence="1">Multi-pass membrane protein</topology>
    </subcellularLocation>
</comment>
<comment type="caution">
    <text evidence="8">The sequence shown here is derived from an EMBL/GenBank/DDBJ whole genome shotgun (WGS) entry which is preliminary data.</text>
</comment>
<keyword evidence="4 7" id="KW-0812">Transmembrane</keyword>
<reference evidence="9" key="1">
    <citation type="submission" date="2017-11" db="EMBL/GenBank/DDBJ databases">
        <authorList>
            <person name="Zhu W."/>
        </authorList>
    </citation>
    <scope>NUCLEOTIDE SEQUENCE [LARGE SCALE GENOMIC DNA]</scope>
    <source>
        <strain evidence="9">CAU 1183</strain>
    </source>
</reference>
<feature type="transmembrane region" description="Helical" evidence="7">
    <location>
        <begin position="227"/>
        <end position="248"/>
    </location>
</feature>
<feature type="transmembrane region" description="Helical" evidence="7">
    <location>
        <begin position="42"/>
        <end position="62"/>
    </location>
</feature>
<feature type="transmembrane region" description="Helical" evidence="7">
    <location>
        <begin position="12"/>
        <end position="30"/>
    </location>
</feature>
<dbReference type="PANTHER" id="PTHR36838">
    <property type="entry name" value="AUXIN EFFLUX CARRIER FAMILY PROTEIN"/>
    <property type="match status" value="1"/>
</dbReference>
<organism evidence="8 9">
    <name type="scientific">Oceanobacillus arenosus</name>
    <dbReference type="NCBI Taxonomy" id="1229153"/>
    <lineage>
        <taxon>Bacteria</taxon>
        <taxon>Bacillati</taxon>
        <taxon>Bacillota</taxon>
        <taxon>Bacilli</taxon>
        <taxon>Bacillales</taxon>
        <taxon>Bacillaceae</taxon>
        <taxon>Oceanobacillus</taxon>
    </lineage>
</organism>
<feature type="transmembrane region" description="Helical" evidence="7">
    <location>
        <begin position="284"/>
        <end position="308"/>
    </location>
</feature>
<sequence>MVLAVEAFIQEMLMLYGTVLLGFTARKIGILNENATDVLTQLILYITLPALILFSLDISFSITLAKEFMWLITMSLYILIISCFLAYRMRQRSQLSKKQKTVYEGLIIFGNQGFIGYAVSFILLGEQGIIYLTMFNLCYLLLIWTYGIYLFSKDTNTIDWKNLFLNPGILSTLTGILIFLLPVSFPVIISDSLENVGKITIPLSMMLIGSLIANVKYKELLFLIKNIYIWKLAVTRLILIPLFLLPFAALPVPYPLLVIGVVVSGMPSAPTISLYSQKYGADTFFASLGVLLTTLLCIITIPFLYFIVSLLSNLKW</sequence>
<feature type="transmembrane region" description="Helical" evidence="7">
    <location>
        <begin position="163"/>
        <end position="189"/>
    </location>
</feature>
<evidence type="ECO:0000256" key="7">
    <source>
        <dbReference type="SAM" id="Phobius"/>
    </source>
</evidence>
<dbReference type="GO" id="GO:0055085">
    <property type="term" value="P:transmembrane transport"/>
    <property type="evidence" value="ECO:0007669"/>
    <property type="project" value="InterPro"/>
</dbReference>
<keyword evidence="9" id="KW-1185">Reference proteome</keyword>
<dbReference type="GO" id="GO:0016020">
    <property type="term" value="C:membrane"/>
    <property type="evidence" value="ECO:0007669"/>
    <property type="project" value="UniProtKB-SubCell"/>
</dbReference>
<evidence type="ECO:0000256" key="4">
    <source>
        <dbReference type="ARBA" id="ARBA00022692"/>
    </source>
</evidence>
<evidence type="ECO:0000256" key="1">
    <source>
        <dbReference type="ARBA" id="ARBA00004141"/>
    </source>
</evidence>
<dbReference type="PANTHER" id="PTHR36838:SF1">
    <property type="entry name" value="SLR1864 PROTEIN"/>
    <property type="match status" value="1"/>
</dbReference>
<feature type="transmembrane region" description="Helical" evidence="7">
    <location>
        <begin position="129"/>
        <end position="151"/>
    </location>
</feature>
<evidence type="ECO:0000313" key="9">
    <source>
        <dbReference type="Proteomes" id="UP000257143"/>
    </source>
</evidence>
<dbReference type="EMBL" id="PIOC01000017">
    <property type="protein sequence ID" value="RDW18266.1"/>
    <property type="molecule type" value="Genomic_DNA"/>
</dbReference>
<dbReference type="InterPro" id="IPR004776">
    <property type="entry name" value="Mem_transp_PIN-like"/>
</dbReference>
<keyword evidence="3" id="KW-1003">Cell membrane</keyword>
<proteinExistence type="predicted"/>
<evidence type="ECO:0000256" key="2">
    <source>
        <dbReference type="ARBA" id="ARBA00022448"/>
    </source>
</evidence>
<feature type="transmembrane region" description="Helical" evidence="7">
    <location>
        <begin position="68"/>
        <end position="89"/>
    </location>
</feature>
<protein>
    <submittedName>
        <fullName evidence="8">Auxin efflux carrier</fullName>
    </submittedName>
</protein>
<keyword evidence="2" id="KW-0813">Transport</keyword>
<keyword evidence="6 7" id="KW-0472">Membrane</keyword>
<feature type="transmembrane region" description="Helical" evidence="7">
    <location>
        <begin position="254"/>
        <end position="272"/>
    </location>
</feature>
<evidence type="ECO:0000256" key="5">
    <source>
        <dbReference type="ARBA" id="ARBA00022989"/>
    </source>
</evidence>
<dbReference type="RefSeq" id="WP_115773446.1">
    <property type="nucleotide sequence ID" value="NZ_PIOC01000017.1"/>
</dbReference>
<dbReference type="Pfam" id="PF03547">
    <property type="entry name" value="Mem_trans"/>
    <property type="match status" value="2"/>
</dbReference>
<dbReference type="Proteomes" id="UP000257143">
    <property type="component" value="Unassembled WGS sequence"/>
</dbReference>
<evidence type="ECO:0000313" key="8">
    <source>
        <dbReference type="EMBL" id="RDW18266.1"/>
    </source>
</evidence>